<dbReference type="PANTHER" id="PTHR10775:SF193">
    <property type="entry name" value="DUF4216 DOMAIN-CONTAINING PROTEIN"/>
    <property type="match status" value="1"/>
</dbReference>
<reference evidence="1" key="1">
    <citation type="submission" date="2020-06" db="EMBL/GenBank/DDBJ databases">
        <authorList>
            <person name="Li T."/>
            <person name="Hu X."/>
            <person name="Zhang T."/>
            <person name="Song X."/>
            <person name="Zhang H."/>
            <person name="Dai N."/>
            <person name="Sheng W."/>
            <person name="Hou X."/>
            <person name="Wei L."/>
        </authorList>
    </citation>
    <scope>NUCLEOTIDE SEQUENCE</scope>
    <source>
        <strain evidence="1">KEN1</strain>
        <tissue evidence="1">Leaf</tissue>
    </source>
</reference>
<dbReference type="Pfam" id="PF02992">
    <property type="entry name" value="Transposase_21"/>
    <property type="match status" value="1"/>
</dbReference>
<accession>A0AAW2WZT6</accession>
<dbReference type="AlphaFoldDB" id="A0AAW2WZT6"/>
<comment type="caution">
    <text evidence="1">The sequence shown here is derived from an EMBL/GenBank/DDBJ whole genome shotgun (WGS) entry which is preliminary data.</text>
</comment>
<gene>
    <name evidence="1" type="ORF">Slati_1775300</name>
</gene>
<dbReference type="EMBL" id="JACGWN010000006">
    <property type="protein sequence ID" value="KAL0446474.1"/>
    <property type="molecule type" value="Genomic_DNA"/>
</dbReference>
<name>A0AAW2WZT6_9LAMI</name>
<evidence type="ECO:0000313" key="1">
    <source>
        <dbReference type="EMBL" id="KAL0446474.1"/>
    </source>
</evidence>
<protein>
    <submittedName>
        <fullName evidence="1">Uncharacterized protein</fullName>
    </submittedName>
</protein>
<reference evidence="1" key="2">
    <citation type="journal article" date="2024" name="Plant">
        <title>Genomic evolution and insights into agronomic trait innovations of Sesamum species.</title>
        <authorList>
            <person name="Miao H."/>
            <person name="Wang L."/>
            <person name="Qu L."/>
            <person name="Liu H."/>
            <person name="Sun Y."/>
            <person name="Le M."/>
            <person name="Wang Q."/>
            <person name="Wei S."/>
            <person name="Zheng Y."/>
            <person name="Lin W."/>
            <person name="Duan Y."/>
            <person name="Cao H."/>
            <person name="Xiong S."/>
            <person name="Wang X."/>
            <person name="Wei L."/>
            <person name="Li C."/>
            <person name="Ma Q."/>
            <person name="Ju M."/>
            <person name="Zhao R."/>
            <person name="Li G."/>
            <person name="Mu C."/>
            <person name="Tian Q."/>
            <person name="Mei H."/>
            <person name="Zhang T."/>
            <person name="Gao T."/>
            <person name="Zhang H."/>
        </authorList>
    </citation>
    <scope>NUCLEOTIDE SEQUENCE</scope>
    <source>
        <strain evidence="1">KEN1</strain>
    </source>
</reference>
<dbReference type="PANTHER" id="PTHR10775">
    <property type="entry name" value="OS08G0208400 PROTEIN"/>
    <property type="match status" value="1"/>
</dbReference>
<sequence>MNDNVTNQAFMMRTALMWTVNDLPVYGMALGWTTAGVMEWTTCMVDTQAFHLQYKKACYFDCYEQFLPQDHSYRRNKKAFTKNQVEMRVARSRLTEEQIAIGLQSSVLHLKYR</sequence>
<proteinExistence type="predicted"/>
<organism evidence="1">
    <name type="scientific">Sesamum latifolium</name>
    <dbReference type="NCBI Taxonomy" id="2727402"/>
    <lineage>
        <taxon>Eukaryota</taxon>
        <taxon>Viridiplantae</taxon>
        <taxon>Streptophyta</taxon>
        <taxon>Embryophyta</taxon>
        <taxon>Tracheophyta</taxon>
        <taxon>Spermatophyta</taxon>
        <taxon>Magnoliopsida</taxon>
        <taxon>eudicotyledons</taxon>
        <taxon>Gunneridae</taxon>
        <taxon>Pentapetalae</taxon>
        <taxon>asterids</taxon>
        <taxon>lamiids</taxon>
        <taxon>Lamiales</taxon>
        <taxon>Pedaliaceae</taxon>
        <taxon>Sesamum</taxon>
    </lineage>
</organism>
<dbReference type="InterPro" id="IPR004242">
    <property type="entry name" value="Transposase_21"/>
</dbReference>